<evidence type="ECO:0000259" key="9">
    <source>
        <dbReference type="SMART" id="SM01222"/>
    </source>
</evidence>
<dbReference type="NCBIfam" id="TIGR02024">
    <property type="entry name" value="FtcD"/>
    <property type="match status" value="1"/>
</dbReference>
<dbReference type="GO" id="GO:0030409">
    <property type="term" value="F:glutamate formimidoyltransferase activity"/>
    <property type="evidence" value="ECO:0007669"/>
    <property type="project" value="UniProtKB-EC"/>
</dbReference>
<dbReference type="SUPFAM" id="SSF55116">
    <property type="entry name" value="Formiminotransferase domain of formiminotransferase-cyclodeaminase"/>
    <property type="match status" value="2"/>
</dbReference>
<reference evidence="10" key="1">
    <citation type="submission" date="2018-05" db="EMBL/GenBank/DDBJ databases">
        <authorList>
            <person name="Lanie J.A."/>
            <person name="Ng W.-L."/>
            <person name="Kazmierczak K.M."/>
            <person name="Andrzejewski T.M."/>
            <person name="Davidsen T.M."/>
            <person name="Wayne K.J."/>
            <person name="Tettelin H."/>
            <person name="Glass J.I."/>
            <person name="Rusch D."/>
            <person name="Podicherti R."/>
            <person name="Tsui H.-C.T."/>
            <person name="Winkler M.E."/>
        </authorList>
    </citation>
    <scope>NUCLEOTIDE SEQUENCE</scope>
</reference>
<dbReference type="PANTHER" id="PTHR12234:SF1">
    <property type="entry name" value="FORMIMINOTRANSFERASE N-TERMINAL SUBDOMAIN-CONTAINING PROTEIN"/>
    <property type="match status" value="1"/>
</dbReference>
<sequence>MLDHSADIHHHRSVFTLVGDPQGLEAAVLALFAAAIADIDLRQHRGVHPRIGAVDVVPFVPLDDTSLDACIALAHCVGRAIADRFEVPVYLYEAAATNTSRKRLEDVRRGQFEGLSKKMAEAKWRPDFGPLTPHASAGATAVGVRGPLIAWNVNLSTPDVRIARAIAVRVRESGGGLPCVKALGVRLDDRNLTQISMNLTNYRTTSMSTVMARIREETARCGVTVTDSQIIGLIPEEALANTEPCDLALPKFPEDHILERRLYPQQ</sequence>
<keyword evidence="4" id="KW-0963">Cytoplasm</keyword>
<gene>
    <name evidence="10" type="ORF">METZ01_LOCUS44235</name>
</gene>
<keyword evidence="6" id="KW-0369">Histidine metabolism</keyword>
<dbReference type="GO" id="GO:0005542">
    <property type="term" value="F:folic acid binding"/>
    <property type="evidence" value="ECO:0007669"/>
    <property type="project" value="UniProtKB-KW"/>
</dbReference>
<dbReference type="AlphaFoldDB" id="A0A381RJ51"/>
<dbReference type="InterPro" id="IPR004227">
    <property type="entry name" value="Formiminotransferase_cat"/>
</dbReference>
<dbReference type="InterPro" id="IPR012886">
    <property type="entry name" value="Formiminotransferase_N"/>
</dbReference>
<evidence type="ECO:0000259" key="8">
    <source>
        <dbReference type="SMART" id="SM01221"/>
    </source>
</evidence>
<dbReference type="Gene3D" id="3.30.990.10">
    <property type="entry name" value="Formiminotransferase, N-terminal subdomain"/>
    <property type="match status" value="1"/>
</dbReference>
<accession>A0A381RJ51</accession>
<dbReference type="Pfam" id="PF07837">
    <property type="entry name" value="FTCD_N"/>
    <property type="match status" value="1"/>
</dbReference>
<dbReference type="GO" id="GO:0019556">
    <property type="term" value="P:L-histidine catabolic process to glutamate and formamide"/>
    <property type="evidence" value="ECO:0007669"/>
    <property type="project" value="UniProtKB-UniPathway"/>
</dbReference>
<evidence type="ECO:0000256" key="5">
    <source>
        <dbReference type="ARBA" id="ARBA00022679"/>
    </source>
</evidence>
<evidence type="ECO:0000256" key="4">
    <source>
        <dbReference type="ARBA" id="ARBA00022490"/>
    </source>
</evidence>
<protein>
    <recommendedName>
        <fullName evidence="3">glutamate formimidoyltransferase</fullName>
        <ecNumber evidence="3">2.1.2.5</ecNumber>
    </recommendedName>
</protein>
<evidence type="ECO:0000313" key="10">
    <source>
        <dbReference type="EMBL" id="SUZ91381.1"/>
    </source>
</evidence>
<proteinExistence type="predicted"/>
<dbReference type="InterPro" id="IPR022384">
    <property type="entry name" value="FormiminoTrfase_cat_dom_sf"/>
</dbReference>
<dbReference type="SMART" id="SM01222">
    <property type="entry name" value="FTCD_N"/>
    <property type="match status" value="1"/>
</dbReference>
<feature type="domain" description="Formiminotransferase C-terminal subdomain" evidence="8">
    <location>
        <begin position="147"/>
        <end position="261"/>
    </location>
</feature>
<dbReference type="InterPro" id="IPR051623">
    <property type="entry name" value="FTCD"/>
</dbReference>
<keyword evidence="7" id="KW-0290">Folate-binding</keyword>
<comment type="pathway">
    <text evidence="2">Amino-acid degradation; L-histidine degradation into L-glutamate; L-glutamate from N-formimidoyl-L-glutamate (transferase route): step 1/1.</text>
</comment>
<keyword evidence="5" id="KW-0808">Transferase</keyword>
<dbReference type="UniPathway" id="UPA00379">
    <property type="reaction ID" value="UER00555"/>
</dbReference>
<evidence type="ECO:0000256" key="7">
    <source>
        <dbReference type="ARBA" id="ARBA00022954"/>
    </source>
</evidence>
<dbReference type="InterPro" id="IPR013802">
    <property type="entry name" value="Formiminotransferase_C"/>
</dbReference>
<organism evidence="10">
    <name type="scientific">marine metagenome</name>
    <dbReference type="NCBI Taxonomy" id="408172"/>
    <lineage>
        <taxon>unclassified sequences</taxon>
        <taxon>metagenomes</taxon>
        <taxon>ecological metagenomes</taxon>
    </lineage>
</organism>
<dbReference type="SMART" id="SM01221">
    <property type="entry name" value="FTCD"/>
    <property type="match status" value="1"/>
</dbReference>
<dbReference type="PANTHER" id="PTHR12234">
    <property type="entry name" value="FORMIMINOTRANSFERASE-CYCLODEAMINASE"/>
    <property type="match status" value="1"/>
</dbReference>
<name>A0A381RJ51_9ZZZZ</name>
<evidence type="ECO:0000256" key="6">
    <source>
        <dbReference type="ARBA" id="ARBA00022808"/>
    </source>
</evidence>
<comment type="subcellular location">
    <subcellularLocation>
        <location evidence="1">Cytoplasm</location>
    </subcellularLocation>
</comment>
<dbReference type="InterPro" id="IPR037064">
    <property type="entry name" value="Formiminotransferase_N_sf"/>
</dbReference>
<dbReference type="GO" id="GO:0019557">
    <property type="term" value="P:L-histidine catabolic process to glutamate and formate"/>
    <property type="evidence" value="ECO:0007669"/>
    <property type="project" value="UniProtKB-UniPathway"/>
</dbReference>
<dbReference type="Gene3D" id="3.30.70.670">
    <property type="entry name" value="Formiminotransferase, C-terminal subdomain"/>
    <property type="match status" value="1"/>
</dbReference>
<dbReference type="EMBL" id="UINC01001970">
    <property type="protein sequence ID" value="SUZ91381.1"/>
    <property type="molecule type" value="Genomic_DNA"/>
</dbReference>
<dbReference type="InterPro" id="IPR037070">
    <property type="entry name" value="Formiminotransferase_C_sf"/>
</dbReference>
<dbReference type="EC" id="2.1.2.5" evidence="3"/>
<evidence type="ECO:0000256" key="3">
    <source>
        <dbReference type="ARBA" id="ARBA00012252"/>
    </source>
</evidence>
<evidence type="ECO:0000256" key="1">
    <source>
        <dbReference type="ARBA" id="ARBA00004496"/>
    </source>
</evidence>
<feature type="domain" description="Formiminotransferase N-terminal subdomain" evidence="9">
    <location>
        <begin position="1"/>
        <end position="146"/>
    </location>
</feature>
<dbReference type="GO" id="GO:0005737">
    <property type="term" value="C:cytoplasm"/>
    <property type="evidence" value="ECO:0007669"/>
    <property type="project" value="UniProtKB-SubCell"/>
</dbReference>
<evidence type="ECO:0000256" key="2">
    <source>
        <dbReference type="ARBA" id="ARBA00005082"/>
    </source>
</evidence>
<dbReference type="Pfam" id="PF02971">
    <property type="entry name" value="FTCD"/>
    <property type="match status" value="1"/>
</dbReference>